<reference evidence="2" key="1">
    <citation type="submission" date="2024-02" db="UniProtKB">
        <authorList>
            <consortium name="WormBaseParasite"/>
        </authorList>
    </citation>
    <scope>IDENTIFICATION</scope>
</reference>
<dbReference type="SUPFAM" id="SSF48371">
    <property type="entry name" value="ARM repeat"/>
    <property type="match status" value="1"/>
</dbReference>
<organism evidence="1 2">
    <name type="scientific">Mesorhabditis belari</name>
    <dbReference type="NCBI Taxonomy" id="2138241"/>
    <lineage>
        <taxon>Eukaryota</taxon>
        <taxon>Metazoa</taxon>
        <taxon>Ecdysozoa</taxon>
        <taxon>Nematoda</taxon>
        <taxon>Chromadorea</taxon>
        <taxon>Rhabditida</taxon>
        <taxon>Rhabditina</taxon>
        <taxon>Rhabditomorpha</taxon>
        <taxon>Rhabditoidea</taxon>
        <taxon>Rhabditidae</taxon>
        <taxon>Mesorhabditinae</taxon>
        <taxon>Mesorhabditis</taxon>
    </lineage>
</organism>
<sequence length="735" mass="83845">MNPSNQENFYFYQQPSTSGIPQFPVQYVGSPQVGGFHHRPISRPNISDPANRLREKQQQQISSMAQQRVGDWMGGHHYSPMSRFRSGAASIRSCNSAVSITSGVSNASTVMTQLSVITDLDVRCLQIVEPTQEASNRPDPSFMQNLAVDMQRWVETIFELAKQGQHDKIPELMPEISKRAEHAQQIPAHVINTCIDLLQRLVISDEARPITLFHTLTAMLFILNRRPDAVIKYAQQLAKALCKKLEPNAVGLKEYVGKAVCLITTLVRLPGANGEFYQKQFRDPLMIDHLSSIIFTLDLDTERRRIAIWLYYEFIRDPRLRDYSYQKGALQCFLQILEKESQQIAGQTMNDDNTRPQSPVEEPVLFYTCQFCAKLLSHGSGRLLQKLLKLMAEILKKVKLLPLNKTDYDVILPAVVKLLGSEDLLVIKETTTIISKLLHYPQARLLLIQHGSATFNGIDEIFSVLRSIPNNAAMSPYQMLPNINFSETVEEIQRNCLLCFHELLKISDDQNKVFTEQIAIETVKQICDSERSSENLTLLFSQIRTRPITQRVLLIILCKLCQHRRTNFLEHLGKIIQNAQGNSNGQTLPIYFCHFFWEHTLAFKKMETSNDKNVRILSELIVYLCDLLYACTIVPSFAQDIHHFFVANQPGDVIQGIRSLCVVDRWLSLVEVLSRNPICLQWIGEAKLQNYLNIVASKRLPQMMGFTRVPPEGMEGFQRLECLVEAILTNLTRQT</sequence>
<dbReference type="Gene3D" id="1.25.10.10">
    <property type="entry name" value="Leucine-rich Repeat Variant"/>
    <property type="match status" value="1"/>
</dbReference>
<evidence type="ECO:0000313" key="2">
    <source>
        <dbReference type="WBParaSite" id="MBELARI_LOCUS20951"/>
    </source>
</evidence>
<keyword evidence="1" id="KW-1185">Reference proteome</keyword>
<dbReference type="WBParaSite" id="MBELARI_LOCUS20951">
    <property type="protein sequence ID" value="MBELARI_LOCUS20951"/>
    <property type="gene ID" value="MBELARI_LOCUS20951"/>
</dbReference>
<dbReference type="AlphaFoldDB" id="A0AAF3F341"/>
<dbReference type="Proteomes" id="UP000887575">
    <property type="component" value="Unassembled WGS sequence"/>
</dbReference>
<accession>A0AAF3F341</accession>
<protein>
    <submittedName>
        <fullName evidence="2">Uncharacterized protein</fullName>
    </submittedName>
</protein>
<evidence type="ECO:0000313" key="1">
    <source>
        <dbReference type="Proteomes" id="UP000887575"/>
    </source>
</evidence>
<dbReference type="InterPro" id="IPR016024">
    <property type="entry name" value="ARM-type_fold"/>
</dbReference>
<dbReference type="InterPro" id="IPR011989">
    <property type="entry name" value="ARM-like"/>
</dbReference>
<name>A0AAF3F341_9BILA</name>
<proteinExistence type="predicted"/>